<proteinExistence type="predicted"/>
<accession>A0A8S5U7X3</accession>
<name>A0A8S5U7X3_9CAUD</name>
<sequence>MGVIADKLRDLQKTYKENNYAEYDQILDFAIEIADSEENKQCEWHVNHTLMGFPFFITGCGKMRISCATGIDIYCNACGRKIKIVDNKKAGDSE</sequence>
<organism evidence="1">
    <name type="scientific">Siphoviridae sp. ctGDt6</name>
    <dbReference type="NCBI Taxonomy" id="2825408"/>
    <lineage>
        <taxon>Viruses</taxon>
        <taxon>Duplodnaviria</taxon>
        <taxon>Heunggongvirae</taxon>
        <taxon>Uroviricota</taxon>
        <taxon>Caudoviricetes</taxon>
    </lineage>
</organism>
<reference evidence="1" key="1">
    <citation type="journal article" date="2021" name="Proc. Natl. Acad. Sci. U.S.A.">
        <title>A Catalog of Tens of Thousands of Viruses from Human Metagenomes Reveals Hidden Associations with Chronic Diseases.</title>
        <authorList>
            <person name="Tisza M.J."/>
            <person name="Buck C.B."/>
        </authorList>
    </citation>
    <scope>NUCLEOTIDE SEQUENCE</scope>
    <source>
        <strain evidence="1">CtGDt6</strain>
    </source>
</reference>
<evidence type="ECO:0000313" key="1">
    <source>
        <dbReference type="EMBL" id="DAF90567.1"/>
    </source>
</evidence>
<protein>
    <submittedName>
        <fullName evidence="1">Trm112p-like protein</fullName>
    </submittedName>
</protein>
<dbReference type="EMBL" id="BK016032">
    <property type="protein sequence ID" value="DAF90567.1"/>
    <property type="molecule type" value="Genomic_DNA"/>
</dbReference>